<evidence type="ECO:0000313" key="3">
    <source>
        <dbReference type="Proteomes" id="UP000324222"/>
    </source>
</evidence>
<protein>
    <submittedName>
        <fullName evidence="2">Uncharacterized protein</fullName>
    </submittedName>
</protein>
<sequence length="98" mass="10855">MYIEGAQENPPWWRTESGVTVWLSPGLAECSQVQDRLLSCHITTLLYGNMRGDGWLGGAFKHNKRCLGAEFCQEGLCKNGGRQDDQMRGAYSEGADLS</sequence>
<evidence type="ECO:0000256" key="1">
    <source>
        <dbReference type="SAM" id="MobiDB-lite"/>
    </source>
</evidence>
<dbReference type="Proteomes" id="UP000324222">
    <property type="component" value="Unassembled WGS sequence"/>
</dbReference>
<keyword evidence="3" id="KW-1185">Reference proteome</keyword>
<proteinExistence type="predicted"/>
<dbReference type="AlphaFoldDB" id="A0A5B7F2N6"/>
<reference evidence="2 3" key="1">
    <citation type="submission" date="2019-05" db="EMBL/GenBank/DDBJ databases">
        <title>Another draft genome of Portunus trituberculatus and its Hox gene families provides insights of decapod evolution.</title>
        <authorList>
            <person name="Jeong J.-H."/>
            <person name="Song I."/>
            <person name="Kim S."/>
            <person name="Choi T."/>
            <person name="Kim D."/>
            <person name="Ryu S."/>
            <person name="Kim W."/>
        </authorList>
    </citation>
    <scope>NUCLEOTIDE SEQUENCE [LARGE SCALE GENOMIC DNA]</scope>
    <source>
        <tissue evidence="2">Muscle</tissue>
    </source>
</reference>
<comment type="caution">
    <text evidence="2">The sequence shown here is derived from an EMBL/GenBank/DDBJ whole genome shotgun (WGS) entry which is preliminary data.</text>
</comment>
<dbReference type="EMBL" id="VSRR010004815">
    <property type="protein sequence ID" value="MPC40792.1"/>
    <property type="molecule type" value="Genomic_DNA"/>
</dbReference>
<feature type="region of interest" description="Disordered" evidence="1">
    <location>
        <begin position="78"/>
        <end position="98"/>
    </location>
</feature>
<evidence type="ECO:0000313" key="2">
    <source>
        <dbReference type="EMBL" id="MPC40792.1"/>
    </source>
</evidence>
<accession>A0A5B7F2N6</accession>
<name>A0A5B7F2N6_PORTR</name>
<organism evidence="2 3">
    <name type="scientific">Portunus trituberculatus</name>
    <name type="common">Swimming crab</name>
    <name type="synonym">Neptunus trituberculatus</name>
    <dbReference type="NCBI Taxonomy" id="210409"/>
    <lineage>
        <taxon>Eukaryota</taxon>
        <taxon>Metazoa</taxon>
        <taxon>Ecdysozoa</taxon>
        <taxon>Arthropoda</taxon>
        <taxon>Crustacea</taxon>
        <taxon>Multicrustacea</taxon>
        <taxon>Malacostraca</taxon>
        <taxon>Eumalacostraca</taxon>
        <taxon>Eucarida</taxon>
        <taxon>Decapoda</taxon>
        <taxon>Pleocyemata</taxon>
        <taxon>Brachyura</taxon>
        <taxon>Eubrachyura</taxon>
        <taxon>Portunoidea</taxon>
        <taxon>Portunidae</taxon>
        <taxon>Portuninae</taxon>
        <taxon>Portunus</taxon>
    </lineage>
</organism>
<gene>
    <name evidence="2" type="ORF">E2C01_034360</name>
</gene>